<evidence type="ECO:0000256" key="3">
    <source>
        <dbReference type="ARBA" id="ARBA00022741"/>
    </source>
</evidence>
<keyword evidence="4 6" id="KW-0067">ATP-binding</keyword>
<sequence length="251" mass="26577">MTGVQLQGDLWIGGAPLIRGLALGFAAGRWSCLLGPSGVGKSTIARLIAGLPGPYRLEGALATADGQSLAGRVAMLAQEPQLLPWADLVQNVTIGARLRGVRPDIARARALLGEVGLAGMEARHPAALSGGQRQRVALARVLIEECPVVVLDEPFSALDTVTRLAMQDLAARLLRGRTVILITHDPLEAVRLADQGWLLGRGGAEPLDLPASPTPRDFRAADTLAAQARLLARLHDQSLKTDRKEPCHAPH</sequence>
<evidence type="ECO:0000256" key="2">
    <source>
        <dbReference type="ARBA" id="ARBA00022448"/>
    </source>
</evidence>
<evidence type="ECO:0000259" key="5">
    <source>
        <dbReference type="PROSITE" id="PS50893"/>
    </source>
</evidence>
<evidence type="ECO:0000313" key="7">
    <source>
        <dbReference type="Proteomes" id="UP000284547"/>
    </source>
</evidence>
<organism evidence="6 7">
    <name type="scientific">Pseudotabrizicola alkalilacus</name>
    <dbReference type="NCBI Taxonomy" id="2305252"/>
    <lineage>
        <taxon>Bacteria</taxon>
        <taxon>Pseudomonadati</taxon>
        <taxon>Pseudomonadota</taxon>
        <taxon>Alphaproteobacteria</taxon>
        <taxon>Rhodobacterales</taxon>
        <taxon>Paracoccaceae</taxon>
        <taxon>Pseudotabrizicola</taxon>
    </lineage>
</organism>
<gene>
    <name evidence="6" type="ORF">D1012_11615</name>
</gene>
<dbReference type="RefSeq" id="WP_118152302.1">
    <property type="nucleotide sequence ID" value="NZ_QWEY01000005.1"/>
</dbReference>
<dbReference type="OrthoDB" id="9802264at2"/>
<comment type="similarity">
    <text evidence="1">Belongs to the ABC transporter superfamily.</text>
</comment>
<dbReference type="Pfam" id="PF00005">
    <property type="entry name" value="ABC_tran"/>
    <property type="match status" value="1"/>
</dbReference>
<dbReference type="SUPFAM" id="SSF52540">
    <property type="entry name" value="P-loop containing nucleoside triphosphate hydrolases"/>
    <property type="match status" value="1"/>
</dbReference>
<keyword evidence="7" id="KW-1185">Reference proteome</keyword>
<reference evidence="6 7" key="1">
    <citation type="submission" date="2018-08" db="EMBL/GenBank/DDBJ databases">
        <title>Flavobacterium tibetense sp. nov., isolated from a wetland YonghuCo on Tibetan Plateau.</title>
        <authorList>
            <person name="Phurbu D."/>
            <person name="Lu H."/>
            <person name="Xing P."/>
        </authorList>
    </citation>
    <scope>NUCLEOTIDE SEQUENCE [LARGE SCALE GENOMIC DNA]</scope>
    <source>
        <strain evidence="6 7">DJC</strain>
    </source>
</reference>
<protein>
    <submittedName>
        <fullName evidence="6">ABC transporter ATP-binding protein</fullName>
    </submittedName>
</protein>
<dbReference type="InterPro" id="IPR017871">
    <property type="entry name" value="ABC_transporter-like_CS"/>
</dbReference>
<dbReference type="SMART" id="SM00382">
    <property type="entry name" value="AAA"/>
    <property type="match status" value="1"/>
</dbReference>
<evidence type="ECO:0000313" key="6">
    <source>
        <dbReference type="EMBL" id="RGP37292.1"/>
    </source>
</evidence>
<accession>A0A411Z2P2</accession>
<comment type="caution">
    <text evidence="6">The sequence shown here is derived from an EMBL/GenBank/DDBJ whole genome shotgun (WGS) entry which is preliminary data.</text>
</comment>
<dbReference type="InterPro" id="IPR003439">
    <property type="entry name" value="ABC_transporter-like_ATP-bd"/>
</dbReference>
<dbReference type="GO" id="GO:0005524">
    <property type="term" value="F:ATP binding"/>
    <property type="evidence" value="ECO:0007669"/>
    <property type="project" value="UniProtKB-KW"/>
</dbReference>
<feature type="domain" description="ABC transporter" evidence="5">
    <location>
        <begin position="1"/>
        <end position="226"/>
    </location>
</feature>
<dbReference type="PROSITE" id="PS00211">
    <property type="entry name" value="ABC_TRANSPORTER_1"/>
    <property type="match status" value="1"/>
</dbReference>
<dbReference type="Gene3D" id="3.40.50.300">
    <property type="entry name" value="P-loop containing nucleotide triphosphate hydrolases"/>
    <property type="match status" value="1"/>
</dbReference>
<dbReference type="PANTHER" id="PTHR42788">
    <property type="entry name" value="TAURINE IMPORT ATP-BINDING PROTEIN-RELATED"/>
    <property type="match status" value="1"/>
</dbReference>
<dbReference type="InterPro" id="IPR003593">
    <property type="entry name" value="AAA+_ATPase"/>
</dbReference>
<keyword evidence="3" id="KW-0547">Nucleotide-binding</keyword>
<evidence type="ECO:0000256" key="4">
    <source>
        <dbReference type="ARBA" id="ARBA00022840"/>
    </source>
</evidence>
<dbReference type="GO" id="GO:0016887">
    <property type="term" value="F:ATP hydrolysis activity"/>
    <property type="evidence" value="ECO:0007669"/>
    <property type="project" value="InterPro"/>
</dbReference>
<dbReference type="Proteomes" id="UP000284547">
    <property type="component" value="Unassembled WGS sequence"/>
</dbReference>
<proteinExistence type="inferred from homology"/>
<dbReference type="InterPro" id="IPR027417">
    <property type="entry name" value="P-loop_NTPase"/>
</dbReference>
<dbReference type="AlphaFoldDB" id="A0A411Z2P2"/>
<keyword evidence="2" id="KW-0813">Transport</keyword>
<name>A0A411Z2P2_9RHOB</name>
<evidence type="ECO:0000256" key="1">
    <source>
        <dbReference type="ARBA" id="ARBA00005417"/>
    </source>
</evidence>
<dbReference type="InterPro" id="IPR050166">
    <property type="entry name" value="ABC_transporter_ATP-bind"/>
</dbReference>
<dbReference type="EMBL" id="QWEY01000005">
    <property type="protein sequence ID" value="RGP37292.1"/>
    <property type="molecule type" value="Genomic_DNA"/>
</dbReference>
<dbReference type="PROSITE" id="PS50893">
    <property type="entry name" value="ABC_TRANSPORTER_2"/>
    <property type="match status" value="1"/>
</dbReference>
<dbReference type="PANTHER" id="PTHR42788:SF19">
    <property type="entry name" value="ALIPHATIC SULFONATES IMPORT ATP-BINDING PROTEIN SSUB 2"/>
    <property type="match status" value="1"/>
</dbReference>